<sequence length="54" mass="6551">MGIVQHYDDDKYWRRREIVVNPKNKTCKLIKLYYLFYIKKCDAYNNASMGTDLN</sequence>
<accession>K1RR73</accession>
<dbReference type="GO" id="GO:0016740">
    <property type="term" value="F:transferase activity"/>
    <property type="evidence" value="ECO:0007669"/>
    <property type="project" value="UniProtKB-KW"/>
</dbReference>
<keyword evidence="1" id="KW-0808">Transferase</keyword>
<proteinExistence type="predicted"/>
<organism evidence="1">
    <name type="scientific">human gut metagenome</name>
    <dbReference type="NCBI Taxonomy" id="408170"/>
    <lineage>
        <taxon>unclassified sequences</taxon>
        <taxon>metagenomes</taxon>
        <taxon>organismal metagenomes</taxon>
    </lineage>
</organism>
<comment type="caution">
    <text evidence="1">The sequence shown here is derived from an EMBL/GenBank/DDBJ whole genome shotgun (WGS) entry which is preliminary data.</text>
</comment>
<gene>
    <name evidence="1" type="ORF">OBE_13771</name>
</gene>
<dbReference type="AlphaFoldDB" id="K1RR73"/>
<evidence type="ECO:0000313" key="1">
    <source>
        <dbReference type="EMBL" id="EKC51112.1"/>
    </source>
</evidence>
<reference evidence="1" key="1">
    <citation type="journal article" date="2013" name="Environ. Microbiol.">
        <title>Microbiota from the distal guts of lean and obese adolescents exhibit partial functional redundancy besides clear differences in community structure.</title>
        <authorList>
            <person name="Ferrer M."/>
            <person name="Ruiz A."/>
            <person name="Lanza F."/>
            <person name="Haange S.B."/>
            <person name="Oberbach A."/>
            <person name="Till H."/>
            <person name="Bargiela R."/>
            <person name="Campoy C."/>
            <person name="Segura M.T."/>
            <person name="Richter M."/>
            <person name="von Bergen M."/>
            <person name="Seifert J."/>
            <person name="Suarez A."/>
        </authorList>
    </citation>
    <scope>NUCLEOTIDE SEQUENCE</scope>
</reference>
<dbReference type="EMBL" id="AJWZ01009507">
    <property type="protein sequence ID" value="EKC51112.1"/>
    <property type="molecule type" value="Genomic_DNA"/>
</dbReference>
<protein>
    <submittedName>
        <fullName evidence="1">Serine acetyltransferase-like protein</fullName>
    </submittedName>
</protein>
<name>K1RR73_9ZZZZ</name>